<reference evidence="1" key="1">
    <citation type="submission" date="2022-03" db="EMBL/GenBank/DDBJ databases">
        <authorList>
            <person name="Martin H S."/>
        </authorList>
    </citation>
    <scope>NUCLEOTIDE SEQUENCE</scope>
</reference>
<keyword evidence="2" id="KW-1185">Reference proteome</keyword>
<evidence type="ECO:0000313" key="2">
    <source>
        <dbReference type="Proteomes" id="UP000837857"/>
    </source>
</evidence>
<sequence length="154" mass="17181">MKRVTGQRITNGINGERRAARLRPLASRSLHPKGNILGNYSELGPGLDLLEPNLLLLLLHDAEQRPRPSGQEHVAFRTRLAIELGAIDGPELSINAEMAFNRPSIRSHGVDYWLSAKKQNTPQPATRSPSPIRHFLPHALSKYPINLKQCHLLP</sequence>
<dbReference type="Proteomes" id="UP000837857">
    <property type="component" value="Chromosome 17"/>
</dbReference>
<dbReference type="EMBL" id="OW152829">
    <property type="protein sequence ID" value="CAH2046908.1"/>
    <property type="molecule type" value="Genomic_DNA"/>
</dbReference>
<evidence type="ECO:0000313" key="1">
    <source>
        <dbReference type="EMBL" id="CAH2046908.1"/>
    </source>
</evidence>
<name>A0ABN8I581_9NEOP</name>
<accession>A0ABN8I581</accession>
<gene>
    <name evidence="1" type="ORF">IPOD504_LOCUS5542</name>
</gene>
<proteinExistence type="predicted"/>
<protein>
    <submittedName>
        <fullName evidence="1">Uncharacterized protein</fullName>
    </submittedName>
</protein>
<feature type="non-terminal residue" evidence="1">
    <location>
        <position position="1"/>
    </location>
</feature>
<organism evidence="1 2">
    <name type="scientific">Iphiclides podalirius</name>
    <name type="common">scarce swallowtail</name>
    <dbReference type="NCBI Taxonomy" id="110791"/>
    <lineage>
        <taxon>Eukaryota</taxon>
        <taxon>Metazoa</taxon>
        <taxon>Ecdysozoa</taxon>
        <taxon>Arthropoda</taxon>
        <taxon>Hexapoda</taxon>
        <taxon>Insecta</taxon>
        <taxon>Pterygota</taxon>
        <taxon>Neoptera</taxon>
        <taxon>Endopterygota</taxon>
        <taxon>Lepidoptera</taxon>
        <taxon>Glossata</taxon>
        <taxon>Ditrysia</taxon>
        <taxon>Papilionoidea</taxon>
        <taxon>Papilionidae</taxon>
        <taxon>Papilioninae</taxon>
        <taxon>Iphiclides</taxon>
    </lineage>
</organism>